<comment type="caution">
    <text evidence="2">The sequence shown here is derived from an EMBL/GenBank/DDBJ whole genome shotgun (WGS) entry which is preliminary data.</text>
</comment>
<evidence type="ECO:0000313" key="2">
    <source>
        <dbReference type="EMBL" id="GIF76117.1"/>
    </source>
</evidence>
<gene>
    <name evidence="2" type="ORF">Asi02nite_56350</name>
</gene>
<keyword evidence="1" id="KW-0812">Transmembrane</keyword>
<keyword evidence="1" id="KW-0472">Membrane</keyword>
<keyword evidence="1" id="KW-1133">Transmembrane helix</keyword>
<evidence type="ECO:0000313" key="3">
    <source>
        <dbReference type="Proteomes" id="UP000604117"/>
    </source>
</evidence>
<name>A0ABQ4CZ26_9ACTN</name>
<protein>
    <submittedName>
        <fullName evidence="2">Uncharacterized protein</fullName>
    </submittedName>
</protein>
<feature type="transmembrane region" description="Helical" evidence="1">
    <location>
        <begin position="27"/>
        <end position="49"/>
    </location>
</feature>
<keyword evidence="3" id="KW-1185">Reference proteome</keyword>
<evidence type="ECO:0000256" key="1">
    <source>
        <dbReference type="SAM" id="Phobius"/>
    </source>
</evidence>
<accession>A0ABQ4CZ26</accession>
<sequence>MDRPCNTLKVANRTYAPYGVMWQGGRVIFKVLVCTALVFILIGTAGIWLRRSRDR</sequence>
<dbReference type="Proteomes" id="UP000604117">
    <property type="component" value="Unassembled WGS sequence"/>
</dbReference>
<dbReference type="EMBL" id="BONE01000054">
    <property type="protein sequence ID" value="GIF76117.1"/>
    <property type="molecule type" value="Genomic_DNA"/>
</dbReference>
<organism evidence="2 3">
    <name type="scientific">Asanoa siamensis</name>
    <dbReference type="NCBI Taxonomy" id="926357"/>
    <lineage>
        <taxon>Bacteria</taxon>
        <taxon>Bacillati</taxon>
        <taxon>Actinomycetota</taxon>
        <taxon>Actinomycetes</taxon>
        <taxon>Micromonosporales</taxon>
        <taxon>Micromonosporaceae</taxon>
        <taxon>Asanoa</taxon>
    </lineage>
</organism>
<proteinExistence type="predicted"/>
<reference evidence="2 3" key="1">
    <citation type="submission" date="2021-01" db="EMBL/GenBank/DDBJ databases">
        <title>Whole genome shotgun sequence of Asanoa siamensis NBRC 107932.</title>
        <authorList>
            <person name="Komaki H."/>
            <person name="Tamura T."/>
        </authorList>
    </citation>
    <scope>NUCLEOTIDE SEQUENCE [LARGE SCALE GENOMIC DNA]</scope>
    <source>
        <strain evidence="2 3">NBRC 107932</strain>
    </source>
</reference>